<evidence type="ECO:0000313" key="10">
    <source>
        <dbReference type="EMBL" id="ACG78967.1"/>
    </source>
</evidence>
<protein>
    <submittedName>
        <fullName evidence="10">Acyl-CoA dehydrogenase</fullName>
    </submittedName>
</protein>
<dbReference type="SUPFAM" id="SSF47203">
    <property type="entry name" value="Acyl-CoA dehydrogenase C-terminal domain-like"/>
    <property type="match status" value="1"/>
</dbReference>
<evidence type="ECO:0000259" key="7">
    <source>
        <dbReference type="Pfam" id="PF00441"/>
    </source>
</evidence>
<dbReference type="HOGENOM" id="CLU_018204_9_0_5"/>
<dbReference type="Gene3D" id="1.20.140.10">
    <property type="entry name" value="Butyryl-CoA Dehydrogenase, subunit A, domain 3"/>
    <property type="match status" value="1"/>
</dbReference>
<dbReference type="AlphaFoldDB" id="B4RH19"/>
<dbReference type="FunFam" id="2.40.110.10:FF:000011">
    <property type="entry name" value="Acyl-CoA dehydrogenase FadE34"/>
    <property type="match status" value="1"/>
</dbReference>
<dbReference type="EMBL" id="CP000747">
    <property type="protein sequence ID" value="ACG78967.1"/>
    <property type="molecule type" value="Genomic_DNA"/>
</dbReference>
<dbReference type="Pfam" id="PF00441">
    <property type="entry name" value="Acyl-CoA_dh_1"/>
    <property type="match status" value="1"/>
</dbReference>
<gene>
    <name evidence="10" type="ordered locus">PHZ_c2558</name>
</gene>
<dbReference type="InterPro" id="IPR036250">
    <property type="entry name" value="AcylCo_DH-like_C"/>
</dbReference>
<evidence type="ECO:0000256" key="1">
    <source>
        <dbReference type="ARBA" id="ARBA00001974"/>
    </source>
</evidence>
<dbReference type="PANTHER" id="PTHR43292:SF4">
    <property type="entry name" value="ACYL-COA DEHYDROGENASE FADE34"/>
    <property type="match status" value="1"/>
</dbReference>
<name>B4RH19_PHEZH</name>
<organism evidence="10 11">
    <name type="scientific">Phenylobacterium zucineum (strain HLK1)</name>
    <dbReference type="NCBI Taxonomy" id="450851"/>
    <lineage>
        <taxon>Bacteria</taxon>
        <taxon>Pseudomonadati</taxon>
        <taxon>Pseudomonadota</taxon>
        <taxon>Alphaproteobacteria</taxon>
        <taxon>Caulobacterales</taxon>
        <taxon>Caulobacteraceae</taxon>
        <taxon>Phenylobacterium</taxon>
    </lineage>
</organism>
<evidence type="ECO:0000256" key="2">
    <source>
        <dbReference type="ARBA" id="ARBA00009347"/>
    </source>
</evidence>
<dbReference type="InterPro" id="IPR046373">
    <property type="entry name" value="Acyl-CoA_Oxase/DH_mid-dom_sf"/>
</dbReference>
<dbReference type="InterPro" id="IPR013786">
    <property type="entry name" value="AcylCoA_DH/ox_N"/>
</dbReference>
<dbReference type="STRING" id="450851.PHZ_c2558"/>
<evidence type="ECO:0000259" key="8">
    <source>
        <dbReference type="Pfam" id="PF02770"/>
    </source>
</evidence>
<comment type="similarity">
    <text evidence="2 6">Belongs to the acyl-CoA dehydrogenase family.</text>
</comment>
<dbReference type="PANTHER" id="PTHR43292">
    <property type="entry name" value="ACYL-COA DEHYDROGENASE"/>
    <property type="match status" value="1"/>
</dbReference>
<evidence type="ECO:0000256" key="6">
    <source>
        <dbReference type="RuleBase" id="RU362125"/>
    </source>
</evidence>
<sequence length="410" mass="45043">MDFDDTPEEAAYRAKVRSWLRENAPAGTRESRLRRNAGEDLVAEAKAWQAKKADAGYAGILRPKAWGGGGGGLMEEVIFGEEEDALGLYYGIFTIGVGMCVPTLLAYSDAETKERLVRPTIRGEKIWCQLFSEPGGGSDLAGVRTRAERDGDDWVVSGQKIWTSNAHIADYGILLVRTDPAVPKHKGMTMFWIDMRNSPGLEMRRIHQISGMSEFNEVFFTDVRVPDAQRIGEVNDGWRVSLVTLMNERLTTGSSRGPDWQELVGLGRRTPAGDAPAIAHGAVRERIADWYVKSEGLRLTRLRSITAISRGEQPGPEASIAKLVAASQAQDIAMEAVETLDQFGIIADPEIAPLGAAFQQALMMSPSRRIAGGTDEILRNIIAERVLGLPGDIRVDRDLPFRDIPTGRRD</sequence>
<dbReference type="RefSeq" id="WP_012523105.1">
    <property type="nucleotide sequence ID" value="NC_011144.1"/>
</dbReference>
<dbReference type="Pfam" id="PF02771">
    <property type="entry name" value="Acyl-CoA_dh_N"/>
    <property type="match status" value="1"/>
</dbReference>
<keyword evidence="11" id="KW-1185">Reference proteome</keyword>
<dbReference type="GO" id="GO:0050660">
    <property type="term" value="F:flavin adenine dinucleotide binding"/>
    <property type="evidence" value="ECO:0007669"/>
    <property type="project" value="InterPro"/>
</dbReference>
<proteinExistence type="inferred from homology"/>
<dbReference type="Gene3D" id="2.40.110.10">
    <property type="entry name" value="Butyryl-CoA Dehydrogenase, subunit A, domain 2"/>
    <property type="match status" value="1"/>
</dbReference>
<evidence type="ECO:0000313" key="11">
    <source>
        <dbReference type="Proteomes" id="UP000001868"/>
    </source>
</evidence>
<evidence type="ECO:0000256" key="5">
    <source>
        <dbReference type="ARBA" id="ARBA00023002"/>
    </source>
</evidence>
<dbReference type="InterPro" id="IPR009100">
    <property type="entry name" value="AcylCoA_DH/oxidase_NM_dom_sf"/>
</dbReference>
<feature type="domain" description="Acyl-CoA dehydrogenase/oxidase N-terminal" evidence="9">
    <location>
        <begin position="6"/>
        <end position="124"/>
    </location>
</feature>
<dbReference type="InterPro" id="IPR037069">
    <property type="entry name" value="AcylCoA_DH/ox_N_sf"/>
</dbReference>
<accession>B4RH19</accession>
<dbReference type="eggNOG" id="COG1960">
    <property type="taxonomic scope" value="Bacteria"/>
</dbReference>
<dbReference type="Pfam" id="PF02770">
    <property type="entry name" value="Acyl-CoA_dh_M"/>
    <property type="match status" value="1"/>
</dbReference>
<dbReference type="KEGG" id="pzu:PHZ_c2558"/>
<dbReference type="GO" id="GO:0016627">
    <property type="term" value="F:oxidoreductase activity, acting on the CH-CH group of donors"/>
    <property type="evidence" value="ECO:0007669"/>
    <property type="project" value="InterPro"/>
</dbReference>
<evidence type="ECO:0000256" key="3">
    <source>
        <dbReference type="ARBA" id="ARBA00022630"/>
    </source>
</evidence>
<dbReference type="Gene3D" id="1.10.540.10">
    <property type="entry name" value="Acyl-CoA dehydrogenase/oxidase, N-terminal domain"/>
    <property type="match status" value="1"/>
</dbReference>
<reference evidence="10 11" key="1">
    <citation type="journal article" date="2008" name="BMC Genomics">
        <title>Complete genome of Phenylobacterium zucineum - a novel facultative intracellular bacterium isolated from human erythroleukemia cell line K562.</title>
        <authorList>
            <person name="Luo Y."/>
            <person name="Xu X."/>
            <person name="Ding Z."/>
            <person name="Liu Z."/>
            <person name="Zhang B."/>
            <person name="Yan Z."/>
            <person name="Sun J."/>
            <person name="Hu S."/>
            <person name="Hu X."/>
        </authorList>
    </citation>
    <scope>NUCLEOTIDE SEQUENCE [LARGE SCALE GENOMIC DNA]</scope>
    <source>
        <strain evidence="10 11">HLK1</strain>
    </source>
</reference>
<keyword evidence="3 6" id="KW-0285">Flavoprotein</keyword>
<dbReference type="Proteomes" id="UP000001868">
    <property type="component" value="Chromosome"/>
</dbReference>
<feature type="domain" description="Acyl-CoA dehydrogenase/oxidase C-terminal" evidence="7">
    <location>
        <begin position="235"/>
        <end position="387"/>
    </location>
</feature>
<dbReference type="OrthoDB" id="9775090at2"/>
<feature type="domain" description="Acyl-CoA oxidase/dehydrogenase middle" evidence="8">
    <location>
        <begin position="128"/>
        <end position="223"/>
    </location>
</feature>
<evidence type="ECO:0000256" key="4">
    <source>
        <dbReference type="ARBA" id="ARBA00022827"/>
    </source>
</evidence>
<dbReference type="InterPro" id="IPR052161">
    <property type="entry name" value="Mycobact_Acyl-CoA_DH"/>
</dbReference>
<keyword evidence="4 6" id="KW-0274">FAD</keyword>
<dbReference type="SUPFAM" id="SSF56645">
    <property type="entry name" value="Acyl-CoA dehydrogenase NM domain-like"/>
    <property type="match status" value="1"/>
</dbReference>
<comment type="cofactor">
    <cofactor evidence="1 6">
        <name>FAD</name>
        <dbReference type="ChEBI" id="CHEBI:57692"/>
    </cofactor>
</comment>
<evidence type="ECO:0000259" key="9">
    <source>
        <dbReference type="Pfam" id="PF02771"/>
    </source>
</evidence>
<dbReference type="InterPro" id="IPR009075">
    <property type="entry name" value="AcylCo_DH/oxidase_C"/>
</dbReference>
<keyword evidence="5 6" id="KW-0560">Oxidoreductase</keyword>
<dbReference type="InterPro" id="IPR006091">
    <property type="entry name" value="Acyl-CoA_Oxase/DH_mid-dom"/>
</dbReference>
<dbReference type="GO" id="GO:0005886">
    <property type="term" value="C:plasma membrane"/>
    <property type="evidence" value="ECO:0007669"/>
    <property type="project" value="TreeGrafter"/>
</dbReference>